<dbReference type="InterPro" id="IPR021096">
    <property type="entry name" value="Vibrio_phage_VSK_Orf152"/>
</dbReference>
<sequence length="122" mass="13625">MYQDKLLDAYKEAQNYVQDKQIAHDLGLSRQKISNIRQGVRYLTETEALFIAERIGLSEEEVLVYLAADRSKNHKAQMAWQNIAKKFNGLNMSGVSMACGSLALLATTPVDPTIQCVLCTLC</sequence>
<dbReference type="Pfam" id="PF12472">
    <property type="entry name" value="DUF3693"/>
    <property type="match status" value="1"/>
</dbReference>
<dbReference type="GO" id="GO:0003677">
    <property type="term" value="F:DNA binding"/>
    <property type="evidence" value="ECO:0007669"/>
    <property type="project" value="InterPro"/>
</dbReference>
<reference evidence="3" key="1">
    <citation type="submission" date="2016-06" db="EMBL/GenBank/DDBJ databases">
        <authorList>
            <person name="Rodrigo-Torres Lidia"/>
            <person name="Arahal R.David."/>
        </authorList>
    </citation>
    <scope>NUCLEOTIDE SEQUENCE [LARGE SCALE GENOMIC DNA]</scope>
    <source>
        <strain evidence="3">CECT 7223</strain>
    </source>
</reference>
<organism evidence="2 3">
    <name type="scientific">Vibrio atlanticus</name>
    <dbReference type="NCBI Taxonomy" id="693153"/>
    <lineage>
        <taxon>Bacteria</taxon>
        <taxon>Pseudomonadati</taxon>
        <taxon>Pseudomonadota</taxon>
        <taxon>Gammaproteobacteria</taxon>
        <taxon>Vibrionales</taxon>
        <taxon>Vibrionaceae</taxon>
        <taxon>Vibrio</taxon>
    </lineage>
</organism>
<evidence type="ECO:0000313" key="3">
    <source>
        <dbReference type="Proteomes" id="UP000092876"/>
    </source>
</evidence>
<protein>
    <submittedName>
        <fullName evidence="2">Phage related protein</fullName>
    </submittedName>
</protein>
<dbReference type="GeneID" id="94235537"/>
<dbReference type="CDD" id="cd00093">
    <property type="entry name" value="HTH_XRE"/>
    <property type="match status" value="1"/>
</dbReference>
<dbReference type="PROSITE" id="PS50943">
    <property type="entry name" value="HTH_CROC1"/>
    <property type="match status" value="1"/>
</dbReference>
<feature type="domain" description="HTH cro/C1-type" evidence="1">
    <location>
        <begin position="20"/>
        <end position="62"/>
    </location>
</feature>
<evidence type="ECO:0000313" key="2">
    <source>
        <dbReference type="EMBL" id="SBS63870.1"/>
    </source>
</evidence>
<dbReference type="EMBL" id="FLQP01000023">
    <property type="protein sequence ID" value="SBS63870.1"/>
    <property type="molecule type" value="Genomic_DNA"/>
</dbReference>
<dbReference type="Proteomes" id="UP000092876">
    <property type="component" value="Unassembled WGS sequence"/>
</dbReference>
<evidence type="ECO:0000259" key="1">
    <source>
        <dbReference type="PROSITE" id="PS50943"/>
    </source>
</evidence>
<dbReference type="AlphaFoldDB" id="A0A1C3IR50"/>
<dbReference type="RefSeq" id="WP_065679024.1">
    <property type="nucleotide sequence ID" value="NZ_AP025461.1"/>
</dbReference>
<name>A0A1C3IR50_9VIBR</name>
<dbReference type="InterPro" id="IPR010982">
    <property type="entry name" value="Lambda_DNA-bd_dom_sf"/>
</dbReference>
<proteinExistence type="predicted"/>
<dbReference type="SUPFAM" id="SSF47413">
    <property type="entry name" value="lambda repressor-like DNA-binding domains"/>
    <property type="match status" value="1"/>
</dbReference>
<accession>A0A1C3IR50</accession>
<gene>
    <name evidence="2" type="ORF">VAT7223_01880</name>
</gene>
<dbReference type="InterPro" id="IPR001387">
    <property type="entry name" value="Cro/C1-type_HTH"/>
</dbReference>